<proteinExistence type="predicted"/>
<dbReference type="Proteomes" id="UP000594263">
    <property type="component" value="Unplaced"/>
</dbReference>
<keyword evidence="2" id="KW-0812">Transmembrane</keyword>
<keyword evidence="5" id="KW-0472">Membrane</keyword>
<keyword evidence="4" id="KW-1133">Transmembrane helix</keyword>
<dbReference type="PANTHER" id="PTHR46084">
    <property type="entry name" value="PROTEIN MALE DISCOVERER 2"/>
    <property type="match status" value="1"/>
</dbReference>
<keyword evidence="8" id="KW-1185">Reference proteome</keyword>
<evidence type="ECO:0000256" key="6">
    <source>
        <dbReference type="ARBA" id="ARBA00037847"/>
    </source>
</evidence>
<accession>A0A7N0TKU4</accession>
<dbReference type="GO" id="GO:0012505">
    <property type="term" value="C:endomembrane system"/>
    <property type="evidence" value="ECO:0007669"/>
    <property type="project" value="UniProtKB-SubCell"/>
</dbReference>
<protein>
    <submittedName>
        <fullName evidence="7">Uncharacterized protein</fullName>
    </submittedName>
</protein>
<keyword evidence="3" id="KW-0732">Signal</keyword>
<evidence type="ECO:0000256" key="3">
    <source>
        <dbReference type="ARBA" id="ARBA00022729"/>
    </source>
</evidence>
<evidence type="ECO:0000256" key="1">
    <source>
        <dbReference type="ARBA" id="ARBA00004479"/>
    </source>
</evidence>
<sequence>MMFASDFTAEFHPQIQIIESEVSFLRRRLVEDSSNRNLAAAPAPDAPPSNIGAGSTPLMHNSGAFPAVPGEGMKQPGAPVPSPLPGAQPFLFVVATIMICMCRSKAVATIGLWKTGLSGQLQKAFITGVLKLNRSELETACEDFSNIFDNLEGCTVYKGTLSSWAEIAVISASVASAKEWTKRSETLFRKKVS</sequence>
<evidence type="ECO:0000256" key="2">
    <source>
        <dbReference type="ARBA" id="ARBA00022692"/>
    </source>
</evidence>
<organism evidence="7 8">
    <name type="scientific">Kalanchoe fedtschenkoi</name>
    <name type="common">Lavender scallops</name>
    <name type="synonym">South American air plant</name>
    <dbReference type="NCBI Taxonomy" id="63787"/>
    <lineage>
        <taxon>Eukaryota</taxon>
        <taxon>Viridiplantae</taxon>
        <taxon>Streptophyta</taxon>
        <taxon>Embryophyta</taxon>
        <taxon>Tracheophyta</taxon>
        <taxon>Spermatophyta</taxon>
        <taxon>Magnoliopsida</taxon>
        <taxon>eudicotyledons</taxon>
        <taxon>Gunneridae</taxon>
        <taxon>Pentapetalae</taxon>
        <taxon>Saxifragales</taxon>
        <taxon>Crassulaceae</taxon>
        <taxon>Kalanchoe</taxon>
    </lineage>
</organism>
<dbReference type="Gramene" id="Kaladp0039s0404.1.v1.1">
    <property type="protein sequence ID" value="Kaladp0039s0404.1.v1.1"/>
    <property type="gene ID" value="Kaladp0039s0404.v1.1"/>
</dbReference>
<name>A0A7N0TKU4_KALFE</name>
<evidence type="ECO:0000313" key="8">
    <source>
        <dbReference type="Proteomes" id="UP000594263"/>
    </source>
</evidence>
<dbReference type="AlphaFoldDB" id="A0A7N0TKU4"/>
<reference evidence="7" key="1">
    <citation type="submission" date="2021-01" db="UniProtKB">
        <authorList>
            <consortium name="EnsemblPlants"/>
        </authorList>
    </citation>
    <scope>IDENTIFICATION</scope>
</reference>
<evidence type="ECO:0000256" key="4">
    <source>
        <dbReference type="ARBA" id="ARBA00022989"/>
    </source>
</evidence>
<evidence type="ECO:0000313" key="7">
    <source>
        <dbReference type="EnsemblPlants" id="Kaladp0039s0404.1.v1.1"/>
    </source>
</evidence>
<evidence type="ECO:0000256" key="5">
    <source>
        <dbReference type="ARBA" id="ARBA00023136"/>
    </source>
</evidence>
<comment type="subcellular location">
    <subcellularLocation>
        <location evidence="6">Endomembrane system</location>
        <topology evidence="6">Single-pass membrane protein</topology>
    </subcellularLocation>
    <subcellularLocation>
        <location evidence="1">Membrane</location>
        <topology evidence="1">Single-pass type I membrane protein</topology>
    </subcellularLocation>
</comment>
<dbReference type="EnsemblPlants" id="Kaladp0039s0404.1.v1.1">
    <property type="protein sequence ID" value="Kaladp0039s0404.1.v1.1"/>
    <property type="gene ID" value="Kaladp0039s0404.v1.1"/>
</dbReference>
<dbReference type="PANTHER" id="PTHR46084:SF1">
    <property type="entry name" value="PROTEIN MALE DISCOVERER 2"/>
    <property type="match status" value="1"/>
</dbReference>